<gene>
    <name evidence="2" type="ORF">CCMP2556_LOCUS25060</name>
</gene>
<feature type="region of interest" description="Disordered" evidence="1">
    <location>
        <begin position="1"/>
        <end position="104"/>
    </location>
</feature>
<organism evidence="2 3">
    <name type="scientific">Durusdinium trenchii</name>
    <dbReference type="NCBI Taxonomy" id="1381693"/>
    <lineage>
        <taxon>Eukaryota</taxon>
        <taxon>Sar</taxon>
        <taxon>Alveolata</taxon>
        <taxon>Dinophyceae</taxon>
        <taxon>Suessiales</taxon>
        <taxon>Symbiodiniaceae</taxon>
        <taxon>Durusdinium</taxon>
    </lineage>
</organism>
<feature type="region of interest" description="Disordered" evidence="1">
    <location>
        <begin position="228"/>
        <end position="247"/>
    </location>
</feature>
<name>A0ABP0MCC0_9DINO</name>
<protein>
    <recommendedName>
        <fullName evidence="4">C3H1-type domain-containing protein</fullName>
    </recommendedName>
</protein>
<proteinExistence type="predicted"/>
<dbReference type="EMBL" id="CAXAMN010016668">
    <property type="protein sequence ID" value="CAK9048738.1"/>
    <property type="molecule type" value="Genomic_DNA"/>
</dbReference>
<sequence length="307" mass="33389">MPTTSTGEGVGGGHQNFRSAFQSKAAQQYQQLPRQNQDGDESSEASSFFEQGQIPKIWLASDSGSSIAHSRESGRSQKRATSRTSSGKSDSSNEKQAVQSEIPGFSRPGGIHLFSCAEMPQDFLAARGDRRVSPSVNQAKQAASEPGLLKADQSETEEKVELTTEVRERCMDLISKLPKDQSGCVTSLGSLFHKEGQCKPCAYWFKGQCKNGICCHNCHLVHQGQRPKRLRPGKTQKSGAGEMNLPEDEMPQSIWKKAMAERAIPSAPGPVGKQSIDVKVTTSALRQVCKEMGFQVAEAMVTTRLSL</sequence>
<accession>A0ABP0MCC0</accession>
<reference evidence="2 3" key="1">
    <citation type="submission" date="2024-02" db="EMBL/GenBank/DDBJ databases">
        <authorList>
            <person name="Chen Y."/>
            <person name="Shah S."/>
            <person name="Dougan E. K."/>
            <person name="Thang M."/>
            <person name="Chan C."/>
        </authorList>
    </citation>
    <scope>NUCLEOTIDE SEQUENCE [LARGE SCALE GENOMIC DNA]</scope>
</reference>
<evidence type="ECO:0008006" key="4">
    <source>
        <dbReference type="Google" id="ProtNLM"/>
    </source>
</evidence>
<evidence type="ECO:0000256" key="1">
    <source>
        <dbReference type="SAM" id="MobiDB-lite"/>
    </source>
</evidence>
<evidence type="ECO:0000313" key="3">
    <source>
        <dbReference type="Proteomes" id="UP001642484"/>
    </source>
</evidence>
<comment type="caution">
    <text evidence="2">The sequence shown here is derived from an EMBL/GenBank/DDBJ whole genome shotgun (WGS) entry which is preliminary data.</text>
</comment>
<dbReference type="Proteomes" id="UP001642484">
    <property type="component" value="Unassembled WGS sequence"/>
</dbReference>
<feature type="compositionally biased region" description="Polar residues" evidence="1">
    <location>
        <begin position="16"/>
        <end position="36"/>
    </location>
</feature>
<keyword evidence="3" id="KW-1185">Reference proteome</keyword>
<evidence type="ECO:0000313" key="2">
    <source>
        <dbReference type="EMBL" id="CAK9048738.1"/>
    </source>
</evidence>